<dbReference type="Gene3D" id="3.40.50.300">
    <property type="entry name" value="P-loop containing nucleotide triphosphate hydrolases"/>
    <property type="match status" value="1"/>
</dbReference>
<dbReference type="PROSITE" id="PS50052">
    <property type="entry name" value="GUANYLATE_KINASE_2"/>
    <property type="match status" value="1"/>
</dbReference>
<accession>A0A194S4L8</accession>
<evidence type="ECO:0000313" key="10">
    <source>
        <dbReference type="EMBL" id="KPV75460.1"/>
    </source>
</evidence>
<name>A0A194S4L8_RHOGW</name>
<dbReference type="GO" id="GO:0005829">
    <property type="term" value="C:cytosol"/>
    <property type="evidence" value="ECO:0007669"/>
    <property type="project" value="TreeGrafter"/>
</dbReference>
<dbReference type="RefSeq" id="XP_018271509.1">
    <property type="nucleotide sequence ID" value="XM_018418964.1"/>
</dbReference>
<keyword evidence="4" id="KW-0808">Transferase</keyword>
<dbReference type="GeneID" id="28979411"/>
<dbReference type="STRING" id="578459.A0A194S4L8"/>
<feature type="domain" description="Guanylate kinase-like" evidence="9">
    <location>
        <begin position="9"/>
        <end position="192"/>
    </location>
</feature>
<evidence type="ECO:0000256" key="7">
    <source>
        <dbReference type="ARBA" id="ARBA00022840"/>
    </source>
</evidence>
<dbReference type="PROSITE" id="PS00856">
    <property type="entry name" value="GUANYLATE_KINASE_1"/>
    <property type="match status" value="1"/>
</dbReference>
<evidence type="ECO:0000313" key="11">
    <source>
        <dbReference type="Proteomes" id="UP000053890"/>
    </source>
</evidence>
<dbReference type="GO" id="GO:0005524">
    <property type="term" value="F:ATP binding"/>
    <property type="evidence" value="ECO:0007669"/>
    <property type="project" value="UniProtKB-KW"/>
</dbReference>
<evidence type="ECO:0000256" key="3">
    <source>
        <dbReference type="ARBA" id="ARBA00016296"/>
    </source>
</evidence>
<evidence type="ECO:0000256" key="6">
    <source>
        <dbReference type="ARBA" id="ARBA00022777"/>
    </source>
</evidence>
<dbReference type="OrthoDB" id="6334211at2759"/>
<keyword evidence="5" id="KW-0547">Nucleotide-binding</keyword>
<keyword evidence="6" id="KW-0418">Kinase</keyword>
<evidence type="ECO:0000256" key="4">
    <source>
        <dbReference type="ARBA" id="ARBA00022679"/>
    </source>
</evidence>
<dbReference type="InterPro" id="IPR017665">
    <property type="entry name" value="Guanylate_kinase"/>
</dbReference>
<evidence type="ECO:0000256" key="2">
    <source>
        <dbReference type="ARBA" id="ARBA00012961"/>
    </source>
</evidence>
<dbReference type="AlphaFoldDB" id="A0A194S4L8"/>
<keyword evidence="7" id="KW-0067">ATP-binding</keyword>
<dbReference type="FunFam" id="3.40.50.300:FF:000776">
    <property type="entry name" value="Guanylate kinase 2"/>
    <property type="match status" value="1"/>
</dbReference>
<evidence type="ECO:0000256" key="1">
    <source>
        <dbReference type="ARBA" id="ARBA00005790"/>
    </source>
</evidence>
<dbReference type="NCBIfam" id="TIGR03263">
    <property type="entry name" value="guanyl_kin"/>
    <property type="match status" value="1"/>
</dbReference>
<evidence type="ECO:0000256" key="5">
    <source>
        <dbReference type="ARBA" id="ARBA00022741"/>
    </source>
</evidence>
<dbReference type="PANTHER" id="PTHR23117:SF13">
    <property type="entry name" value="GUANYLATE KINASE"/>
    <property type="match status" value="1"/>
</dbReference>
<dbReference type="InterPro" id="IPR020590">
    <property type="entry name" value="Guanylate_kinase_CS"/>
</dbReference>
<proteinExistence type="inferred from homology"/>
<organism evidence="10 11">
    <name type="scientific">Rhodotorula graminis (strain WP1)</name>
    <dbReference type="NCBI Taxonomy" id="578459"/>
    <lineage>
        <taxon>Eukaryota</taxon>
        <taxon>Fungi</taxon>
        <taxon>Dikarya</taxon>
        <taxon>Basidiomycota</taxon>
        <taxon>Pucciniomycotina</taxon>
        <taxon>Microbotryomycetes</taxon>
        <taxon>Sporidiobolales</taxon>
        <taxon>Sporidiobolaceae</taxon>
        <taxon>Rhodotorula</taxon>
    </lineage>
</organism>
<dbReference type="InterPro" id="IPR008144">
    <property type="entry name" value="Guanylate_kin-like_dom"/>
</dbReference>
<dbReference type="PANTHER" id="PTHR23117">
    <property type="entry name" value="GUANYLATE KINASE-RELATED"/>
    <property type="match status" value="1"/>
</dbReference>
<reference evidence="10 11" key="1">
    <citation type="journal article" date="2015" name="Front. Microbiol.">
        <title>Genome sequence of the plant growth promoting endophytic yeast Rhodotorula graminis WP1.</title>
        <authorList>
            <person name="Firrincieli A."/>
            <person name="Otillar R."/>
            <person name="Salamov A."/>
            <person name="Schmutz J."/>
            <person name="Khan Z."/>
            <person name="Redman R.S."/>
            <person name="Fleck N.D."/>
            <person name="Lindquist E."/>
            <person name="Grigoriev I.V."/>
            <person name="Doty S.L."/>
        </authorList>
    </citation>
    <scope>NUCLEOTIDE SEQUENCE [LARGE SCALE GENOMIC DNA]</scope>
    <source>
        <strain evidence="10 11">WP1</strain>
    </source>
</reference>
<dbReference type="SUPFAM" id="SSF52540">
    <property type="entry name" value="P-loop containing nucleoside triphosphate hydrolases"/>
    <property type="match status" value="1"/>
</dbReference>
<gene>
    <name evidence="10" type="ORF">RHOBADRAFT_66429</name>
</gene>
<evidence type="ECO:0000259" key="9">
    <source>
        <dbReference type="PROSITE" id="PS50052"/>
    </source>
</evidence>
<dbReference type="Pfam" id="PF00625">
    <property type="entry name" value="Guanylate_kin"/>
    <property type="match status" value="1"/>
</dbReference>
<comment type="similarity">
    <text evidence="1">Belongs to the guanylate kinase family.</text>
</comment>
<evidence type="ECO:0000256" key="8">
    <source>
        <dbReference type="ARBA" id="ARBA00030128"/>
    </source>
</evidence>
<dbReference type="CDD" id="cd00071">
    <property type="entry name" value="GMPK"/>
    <property type="match status" value="1"/>
</dbReference>
<dbReference type="InterPro" id="IPR027417">
    <property type="entry name" value="P-loop_NTPase"/>
</dbReference>
<dbReference type="SMART" id="SM00072">
    <property type="entry name" value="GuKc"/>
    <property type="match status" value="1"/>
</dbReference>
<dbReference type="EMBL" id="KQ474078">
    <property type="protein sequence ID" value="KPV75460.1"/>
    <property type="molecule type" value="Genomic_DNA"/>
</dbReference>
<dbReference type="EC" id="2.7.4.8" evidence="2"/>
<dbReference type="InterPro" id="IPR008145">
    <property type="entry name" value="GK/Ca_channel_bsu"/>
</dbReference>
<protein>
    <recommendedName>
        <fullName evidence="3">Guanylate kinase</fullName>
        <ecNumber evidence="2">2.7.4.8</ecNumber>
    </recommendedName>
    <alternativeName>
        <fullName evidence="8">GMP kinase</fullName>
    </alternativeName>
</protein>
<dbReference type="Proteomes" id="UP000053890">
    <property type="component" value="Unassembled WGS sequence"/>
</dbReference>
<sequence length="209" mass="22857">MSSIAANLLRPVVICGPSGTGKSTLLKKLFNEFPDKFGFSISHTTRAPRPGEERGVSYHYVSRESFVELVQQDGFIEHAEFSGNMYGTSVKSVEDVKQGGKMCILDIDTQGVKLIKANHPHLDPLYVFISPPSLASLKTRLAGRGTESDHSMQARLAAAVGELEYAKSGAFDVVVVNDDLERAYAKLRRVVVDRDLEAGDQLPDFAAEQ</sequence>
<dbReference type="GO" id="GO:0004385">
    <property type="term" value="F:GMP kinase activity"/>
    <property type="evidence" value="ECO:0007669"/>
    <property type="project" value="UniProtKB-EC"/>
</dbReference>
<keyword evidence="11" id="KW-1185">Reference proteome</keyword>
<dbReference type="OMA" id="EWAVVHG"/>